<gene>
    <name evidence="2" type="ORF">Goshw_005690</name>
</gene>
<protein>
    <submittedName>
        <fullName evidence="2">Uncharacterized protein</fullName>
    </submittedName>
</protein>
<reference evidence="2 3" key="1">
    <citation type="journal article" date="2019" name="Genome Biol. Evol.">
        <title>Insights into the evolution of the New World diploid cottons (Gossypium, subgenus Houzingenia) based on genome sequencing.</title>
        <authorList>
            <person name="Grover C.E."/>
            <person name="Arick M.A. 2nd"/>
            <person name="Thrash A."/>
            <person name="Conover J.L."/>
            <person name="Sanders W.S."/>
            <person name="Peterson D.G."/>
            <person name="Frelichowski J.E."/>
            <person name="Scheffler J.A."/>
            <person name="Scheffler B.E."/>
            <person name="Wendel J.F."/>
        </authorList>
    </citation>
    <scope>NUCLEOTIDE SEQUENCE [LARGE SCALE GENOMIC DNA]</scope>
    <source>
        <strain evidence="2">1</strain>
        <tissue evidence="2">Leaf</tissue>
    </source>
</reference>
<proteinExistence type="predicted"/>
<organism evidence="2 3">
    <name type="scientific">Gossypium schwendimanii</name>
    <name type="common">Cotton</name>
    <dbReference type="NCBI Taxonomy" id="34291"/>
    <lineage>
        <taxon>Eukaryota</taxon>
        <taxon>Viridiplantae</taxon>
        <taxon>Streptophyta</taxon>
        <taxon>Embryophyta</taxon>
        <taxon>Tracheophyta</taxon>
        <taxon>Spermatophyta</taxon>
        <taxon>Magnoliopsida</taxon>
        <taxon>eudicotyledons</taxon>
        <taxon>Gunneridae</taxon>
        <taxon>Pentapetalae</taxon>
        <taxon>rosids</taxon>
        <taxon>malvids</taxon>
        <taxon>Malvales</taxon>
        <taxon>Malvaceae</taxon>
        <taxon>Malvoideae</taxon>
        <taxon>Gossypium</taxon>
    </lineage>
</organism>
<dbReference type="EMBL" id="JABFAF010000004">
    <property type="protein sequence ID" value="MBA0852472.1"/>
    <property type="molecule type" value="Genomic_DNA"/>
</dbReference>
<evidence type="ECO:0000313" key="2">
    <source>
        <dbReference type="EMBL" id="MBA0852472.1"/>
    </source>
</evidence>
<feature type="compositionally biased region" description="Low complexity" evidence="1">
    <location>
        <begin position="13"/>
        <end position="23"/>
    </location>
</feature>
<accession>A0A7J9L147</accession>
<evidence type="ECO:0000256" key="1">
    <source>
        <dbReference type="SAM" id="MobiDB-lite"/>
    </source>
</evidence>
<keyword evidence="3" id="KW-1185">Reference proteome</keyword>
<name>A0A7J9L147_GOSSC</name>
<feature type="compositionally biased region" description="Basic residues" evidence="1">
    <location>
        <begin position="1"/>
        <end position="12"/>
    </location>
</feature>
<feature type="region of interest" description="Disordered" evidence="1">
    <location>
        <begin position="1"/>
        <end position="23"/>
    </location>
</feature>
<comment type="caution">
    <text evidence="2">The sequence shown here is derived from an EMBL/GenBank/DDBJ whole genome shotgun (WGS) entry which is preliminary data.</text>
</comment>
<sequence>MNEKKNLKKTQKQLKLCKPGAKT</sequence>
<dbReference type="AlphaFoldDB" id="A0A7J9L147"/>
<dbReference type="Proteomes" id="UP000593576">
    <property type="component" value="Unassembled WGS sequence"/>
</dbReference>
<evidence type="ECO:0000313" key="3">
    <source>
        <dbReference type="Proteomes" id="UP000593576"/>
    </source>
</evidence>